<dbReference type="PANTHER" id="PTHR37419">
    <property type="entry name" value="SERINE/THREONINE-PROTEIN KINASE TOXIN HIPA"/>
    <property type="match status" value="1"/>
</dbReference>
<name>A0A5R9PDC3_9GAMM</name>
<comment type="similarity">
    <text evidence="1">Belongs to the HipA Ser/Thr kinase family.</text>
</comment>
<dbReference type="STRING" id="1123377.GCA_000423885_01659"/>
<dbReference type="EMBL" id="SROY01000004">
    <property type="protein sequence ID" value="TLX21372.1"/>
    <property type="molecule type" value="Genomic_DNA"/>
</dbReference>
<dbReference type="GO" id="GO:0005829">
    <property type="term" value="C:cytosol"/>
    <property type="evidence" value="ECO:0007669"/>
    <property type="project" value="TreeGrafter"/>
</dbReference>
<dbReference type="AlphaFoldDB" id="A0A5R9PDC3"/>
<keyword evidence="3" id="KW-0418">Kinase</keyword>
<dbReference type="Pfam" id="PF13657">
    <property type="entry name" value="Couple_hipA"/>
    <property type="match status" value="1"/>
</dbReference>
<evidence type="ECO:0000256" key="3">
    <source>
        <dbReference type="ARBA" id="ARBA00022777"/>
    </source>
</evidence>
<evidence type="ECO:0000256" key="1">
    <source>
        <dbReference type="ARBA" id="ARBA00010164"/>
    </source>
</evidence>
<dbReference type="Proteomes" id="UP000308508">
    <property type="component" value="Unassembled WGS sequence"/>
</dbReference>
<keyword evidence="7" id="KW-1185">Reference proteome</keyword>
<sequence>MTDRLEVELFGQPVGTLAVSGPLRSPEDWAFAYSPAYLESGAPALSVSMPVRAAPWAGAVVRNWFCNLLPEGAVRQAIAGRLRLALDDDFGLLAAIGGECAGAVSLRVPGLTAPEYMEEPSGAGETDLETLLYLQGDDAGEGSWALAGAPLRLSLAGAQDKLAVVAEADGRLRLPRANEPSTHILKPDSRRFRGLRDAEALGLALARKVGLDAANGCLVDVLGRPALLIERYDRVRTPGGEVQRLHQEDFCQALGYPERLKYEGNGGPGLAACSALVRRLALGPAAVQGLLDWVVFNALLGNADAHAKNLALLCGRDGRRRLAPLYDLVPTVYLPTSLVERAPAMRIGRAARIDGIGPDDWAAFAGDAGYRKAFVLERVRWMSSRMLALLPAVAAGIVNQGGDAERVQRIETAVADNIGSVGLD</sequence>
<dbReference type="Pfam" id="PF07804">
    <property type="entry name" value="HipA_C"/>
    <property type="match status" value="1"/>
</dbReference>
<reference evidence="6 7" key="1">
    <citation type="submission" date="2019-04" db="EMBL/GenBank/DDBJ databases">
        <authorList>
            <person name="Grouzdev D.S."/>
            <person name="Nazina T.N."/>
        </authorList>
    </citation>
    <scope>NUCLEOTIDE SEQUENCE [LARGE SCALE GENOMIC DNA]</scope>
    <source>
        <strain evidence="6 7">SHC 3-19</strain>
    </source>
</reference>
<evidence type="ECO:0000259" key="4">
    <source>
        <dbReference type="Pfam" id="PF07804"/>
    </source>
</evidence>
<dbReference type="NCBIfam" id="TIGR03071">
    <property type="entry name" value="couple_hipA"/>
    <property type="match status" value="1"/>
</dbReference>
<keyword evidence="2" id="KW-0808">Transferase</keyword>
<dbReference type="CDD" id="cd17793">
    <property type="entry name" value="HipA"/>
    <property type="match status" value="1"/>
</dbReference>
<dbReference type="GO" id="GO:0004674">
    <property type="term" value="F:protein serine/threonine kinase activity"/>
    <property type="evidence" value="ECO:0007669"/>
    <property type="project" value="TreeGrafter"/>
</dbReference>
<dbReference type="RefSeq" id="WP_138349170.1">
    <property type="nucleotide sequence ID" value="NZ_SROY01000004.1"/>
</dbReference>
<feature type="domain" description="HipA-like C-terminal" evidence="4">
    <location>
        <begin position="153"/>
        <end position="384"/>
    </location>
</feature>
<dbReference type="PANTHER" id="PTHR37419:SF1">
    <property type="entry name" value="SERINE_THREONINE-PROTEIN KINASE TOXIN HIPA"/>
    <property type="match status" value="1"/>
</dbReference>
<dbReference type="InterPro" id="IPR017508">
    <property type="entry name" value="HipA_N1"/>
</dbReference>
<dbReference type="InterPro" id="IPR052028">
    <property type="entry name" value="HipA_Ser/Thr_kinase"/>
</dbReference>
<evidence type="ECO:0000259" key="5">
    <source>
        <dbReference type="Pfam" id="PF13657"/>
    </source>
</evidence>
<proteinExistence type="inferred from homology"/>
<evidence type="ECO:0000256" key="2">
    <source>
        <dbReference type="ARBA" id="ARBA00022679"/>
    </source>
</evidence>
<evidence type="ECO:0000313" key="7">
    <source>
        <dbReference type="Proteomes" id="UP000308508"/>
    </source>
</evidence>
<organism evidence="6 7">
    <name type="scientific">Thermomonas fusca</name>
    <dbReference type="NCBI Taxonomy" id="215690"/>
    <lineage>
        <taxon>Bacteria</taxon>
        <taxon>Pseudomonadati</taxon>
        <taxon>Pseudomonadota</taxon>
        <taxon>Gammaproteobacteria</taxon>
        <taxon>Lysobacterales</taxon>
        <taxon>Lysobacteraceae</taxon>
        <taxon>Thermomonas</taxon>
    </lineage>
</organism>
<evidence type="ECO:0000313" key="6">
    <source>
        <dbReference type="EMBL" id="TLX21372.1"/>
    </source>
</evidence>
<feature type="domain" description="HipA N-terminal subdomain 1" evidence="5">
    <location>
        <begin position="5"/>
        <end position="106"/>
    </location>
</feature>
<comment type="caution">
    <text evidence="6">The sequence shown here is derived from an EMBL/GenBank/DDBJ whole genome shotgun (WGS) entry which is preliminary data.</text>
</comment>
<accession>A0A5R9PDC3</accession>
<dbReference type="InterPro" id="IPR012893">
    <property type="entry name" value="HipA-like_C"/>
</dbReference>
<protein>
    <submittedName>
        <fullName evidence="6">Type II toxin-antitoxin system HipA family toxin</fullName>
    </submittedName>
</protein>
<gene>
    <name evidence="6" type="ORF">E5S66_10560</name>
</gene>
<dbReference type="Gene3D" id="1.10.1070.20">
    <property type="match status" value="1"/>
</dbReference>